<proteinExistence type="predicted"/>
<accession>A0A645D3M1</accession>
<comment type="caution">
    <text evidence="1">The sequence shown here is derived from an EMBL/GenBank/DDBJ whole genome shotgun (WGS) entry which is preliminary data.</text>
</comment>
<name>A0A645D3M1_9ZZZZ</name>
<dbReference type="AlphaFoldDB" id="A0A645D3M1"/>
<dbReference type="EMBL" id="VSSQ01032407">
    <property type="protein sequence ID" value="MPM83658.1"/>
    <property type="molecule type" value="Genomic_DNA"/>
</dbReference>
<gene>
    <name evidence="1" type="ORF">SDC9_130727</name>
</gene>
<protein>
    <submittedName>
        <fullName evidence="1">Uncharacterized protein</fullName>
    </submittedName>
</protein>
<reference evidence="1" key="1">
    <citation type="submission" date="2019-08" db="EMBL/GenBank/DDBJ databases">
        <authorList>
            <person name="Kucharzyk K."/>
            <person name="Murdoch R.W."/>
            <person name="Higgins S."/>
            <person name="Loffler F."/>
        </authorList>
    </citation>
    <scope>NUCLEOTIDE SEQUENCE</scope>
</reference>
<sequence>MVERRSLYAVYNGWKVDIMPFLPTFFEYLRNQQVFPSGNGVRFNVQKREERCCGALNLLQKEVAVVSHFFRRASEGTEHVHFHSCIASWSVDGEIDGFTHLSDSCSVNSPACESLRPFFSLF</sequence>
<evidence type="ECO:0000313" key="1">
    <source>
        <dbReference type="EMBL" id="MPM83658.1"/>
    </source>
</evidence>
<organism evidence="1">
    <name type="scientific">bioreactor metagenome</name>
    <dbReference type="NCBI Taxonomy" id="1076179"/>
    <lineage>
        <taxon>unclassified sequences</taxon>
        <taxon>metagenomes</taxon>
        <taxon>ecological metagenomes</taxon>
    </lineage>
</organism>